<evidence type="ECO:0000313" key="1">
    <source>
        <dbReference type="EMBL" id="AQS86208.1"/>
    </source>
</evidence>
<organism evidence="1 2">
    <name type="scientific">Acetobacter aceti</name>
    <dbReference type="NCBI Taxonomy" id="435"/>
    <lineage>
        <taxon>Bacteria</taxon>
        <taxon>Pseudomonadati</taxon>
        <taxon>Pseudomonadota</taxon>
        <taxon>Alphaproteobacteria</taxon>
        <taxon>Acetobacterales</taxon>
        <taxon>Acetobacteraceae</taxon>
        <taxon>Acetobacter</taxon>
        <taxon>Acetobacter subgen. Acetobacter</taxon>
    </lineage>
</organism>
<protein>
    <submittedName>
        <fullName evidence="1">Reactivating factor for ethanolamine ammonia lyase</fullName>
    </submittedName>
</protein>
<reference evidence="1 2" key="1">
    <citation type="submission" date="2016-03" db="EMBL/GenBank/DDBJ databases">
        <title>Acetic acid bacteria sequencing.</title>
        <authorList>
            <person name="Brandt J."/>
            <person name="Jakob F."/>
            <person name="Vogel R.F."/>
        </authorList>
    </citation>
    <scope>NUCLEOTIDE SEQUENCE [LARGE SCALE GENOMIC DNA]</scope>
    <source>
        <strain evidence="1 2">TMW2.1153</strain>
    </source>
</reference>
<dbReference type="Proteomes" id="UP000188937">
    <property type="component" value="Chromosome"/>
</dbReference>
<dbReference type="AlphaFoldDB" id="A0A1U9KKC6"/>
<dbReference type="EMBL" id="CP014692">
    <property type="protein sequence ID" value="AQS86208.1"/>
    <property type="molecule type" value="Genomic_DNA"/>
</dbReference>
<evidence type="ECO:0000313" key="2">
    <source>
        <dbReference type="Proteomes" id="UP000188937"/>
    </source>
</evidence>
<gene>
    <name evidence="1" type="ORF">A0U92_02440</name>
</gene>
<sequence>MTLAGDTVLLAGFDFGSTTSRAMAAYVRLSMNCVTGRMEFTQPELCYRSEACFTPFRDDQQLDIPAISALLDGWLDAITSERDSIFSGGAIITGLAARQDNVIALTEVVESRIGAAVVATARDPMLESWLAFMGGCVDLSHQHPTTGVLNLDIGGGTTNAALGMNGQVVAAGCHSIGARHFQFGRDGTTLTTLSAFGKTLCDHLDFSLAPGHAVSEQDIERITHWYVRALEDIAQGSRASFSSACGLFHEDCPFTPSLPPSTLLTFSGGVGEMIYAALNGQDLPPRGLYGDLGADLARGIMASPLLSRDLHRAVPANQGRATVYGLTMHSTDISGATVFQSEKIGLPLRDLPILGTFDMQTPVSRLSDLLTIARRHPSGFCLRLTSDTPPNLATIRATGERIATALEEARLPSDLPLIILTDHNIGHTLGSYITRWGALPVNLMVLDEVPVRDARFVRIGLPHNIVFPVSFYGMS</sequence>
<dbReference type="OrthoDB" id="1542at2"/>
<keyword evidence="1" id="KW-0456">Lyase</keyword>
<dbReference type="Pfam" id="PF06277">
    <property type="entry name" value="EutA"/>
    <property type="match status" value="1"/>
</dbReference>
<dbReference type="KEGG" id="aace:A0U92_02440"/>
<proteinExistence type="predicted"/>
<accession>A0A1U9KKC6</accession>
<dbReference type="PIRSF" id="PIRSF012293">
    <property type="entry name" value="EutA"/>
    <property type="match status" value="1"/>
</dbReference>
<dbReference type="InterPro" id="IPR009377">
    <property type="entry name" value="EutA"/>
</dbReference>
<name>A0A1U9KKC6_ACEAC</name>
<dbReference type="STRING" id="435.A0U92_02440"/>
<keyword evidence="2" id="KW-1185">Reference proteome</keyword>
<dbReference type="GO" id="GO:0016829">
    <property type="term" value="F:lyase activity"/>
    <property type="evidence" value="ECO:0007669"/>
    <property type="project" value="UniProtKB-KW"/>
</dbReference>